<dbReference type="GO" id="GO:0019878">
    <property type="term" value="P:lysine biosynthetic process via aminoadipic acid"/>
    <property type="evidence" value="ECO:0007669"/>
    <property type="project" value="TreeGrafter"/>
</dbReference>
<dbReference type="InterPro" id="IPR050559">
    <property type="entry name" value="P-Pant_transferase_sf"/>
</dbReference>
<dbReference type="GO" id="GO:0008897">
    <property type="term" value="F:holo-[acyl-carrier-protein] synthase activity"/>
    <property type="evidence" value="ECO:0007669"/>
    <property type="project" value="InterPro"/>
</dbReference>
<evidence type="ECO:0000313" key="4">
    <source>
        <dbReference type="EMBL" id="GGJ54347.1"/>
    </source>
</evidence>
<dbReference type="SUPFAM" id="SSF56214">
    <property type="entry name" value="4'-phosphopantetheinyl transferase"/>
    <property type="match status" value="2"/>
</dbReference>
<keyword evidence="5" id="KW-1185">Reference proteome</keyword>
<dbReference type="Proteomes" id="UP000625682">
    <property type="component" value="Unassembled WGS sequence"/>
</dbReference>
<organism evidence="4 5">
    <name type="scientific">Streptomyces lacrimifluminis</name>
    <dbReference type="NCBI Taxonomy" id="1500077"/>
    <lineage>
        <taxon>Bacteria</taxon>
        <taxon>Bacillati</taxon>
        <taxon>Actinomycetota</taxon>
        <taxon>Actinomycetes</taxon>
        <taxon>Kitasatosporales</taxon>
        <taxon>Streptomycetaceae</taxon>
        <taxon>Streptomyces</taxon>
    </lineage>
</organism>
<accession>A0A917P2A6</accession>
<dbReference type="GO" id="GO:0005829">
    <property type="term" value="C:cytosol"/>
    <property type="evidence" value="ECO:0007669"/>
    <property type="project" value="TreeGrafter"/>
</dbReference>
<name>A0A917P2A6_9ACTN</name>
<dbReference type="PANTHER" id="PTHR12215:SF10">
    <property type="entry name" value="L-AMINOADIPATE-SEMIALDEHYDE DEHYDROGENASE-PHOSPHOPANTETHEINYL TRANSFERASE"/>
    <property type="match status" value="1"/>
</dbReference>
<dbReference type="Pfam" id="PF01648">
    <property type="entry name" value="ACPS"/>
    <property type="match status" value="1"/>
</dbReference>
<comment type="similarity">
    <text evidence="1">Belongs to the P-Pant transferase superfamily. Gsp/Sfp/HetI/AcpT family.</text>
</comment>
<dbReference type="GO" id="GO:0000287">
    <property type="term" value="F:magnesium ion binding"/>
    <property type="evidence" value="ECO:0007669"/>
    <property type="project" value="InterPro"/>
</dbReference>
<dbReference type="AlphaFoldDB" id="A0A917P2A6"/>
<feature type="domain" description="4'-phosphopantetheinyl transferase" evidence="3">
    <location>
        <begin position="121"/>
        <end position="204"/>
    </location>
</feature>
<comment type="caution">
    <text evidence="4">The sequence shown here is derived from an EMBL/GenBank/DDBJ whole genome shotgun (WGS) entry which is preliminary data.</text>
</comment>
<evidence type="ECO:0000259" key="3">
    <source>
        <dbReference type="Pfam" id="PF01648"/>
    </source>
</evidence>
<evidence type="ECO:0000256" key="2">
    <source>
        <dbReference type="ARBA" id="ARBA00022679"/>
    </source>
</evidence>
<dbReference type="InterPro" id="IPR008278">
    <property type="entry name" value="4-PPantetheinyl_Trfase_dom"/>
</dbReference>
<keyword evidence="2" id="KW-0808">Transferase</keyword>
<gene>
    <name evidence="4" type="ORF">GCM10012282_59420</name>
</gene>
<dbReference type="RefSeq" id="WP_189150495.1">
    <property type="nucleotide sequence ID" value="NZ_BAABER010000019.1"/>
</dbReference>
<sequence length="265" mass="28565">MTAAYGLLRDRAAVHIWRGRAADEPGTGDTGLLSDEEERKVRRLPAAAAVCYATAHTALRRVLSEYLGVPPRDVVLGRHPCPRCARPEHGRPRIDWPPTDLDFSLSRCGPHWLLAVAAGCPVGVDMEDDRRLDVDGASSFVMSASELAHIGSAPDDTARRRAFFRCWTRKEAVVKAIGVGIATDLREVDVQPAEDGPVLVPRAEGPGPWLVQDLPMPDRVFAALAREAADPAGPAVFRRYEELAAGTAGTAGTAGPVQTREVLVR</sequence>
<reference evidence="4" key="1">
    <citation type="journal article" date="2014" name="Int. J. Syst. Evol. Microbiol.">
        <title>Complete genome sequence of Corynebacterium casei LMG S-19264T (=DSM 44701T), isolated from a smear-ripened cheese.</title>
        <authorList>
            <consortium name="US DOE Joint Genome Institute (JGI-PGF)"/>
            <person name="Walter F."/>
            <person name="Albersmeier A."/>
            <person name="Kalinowski J."/>
            <person name="Ruckert C."/>
        </authorList>
    </citation>
    <scope>NUCLEOTIDE SEQUENCE</scope>
    <source>
        <strain evidence="4">CGMCC 4.7272</strain>
    </source>
</reference>
<dbReference type="InterPro" id="IPR037143">
    <property type="entry name" value="4-PPantetheinyl_Trfase_dom_sf"/>
</dbReference>
<dbReference type="PANTHER" id="PTHR12215">
    <property type="entry name" value="PHOSPHOPANTETHEINE TRANSFERASE"/>
    <property type="match status" value="1"/>
</dbReference>
<dbReference type="EMBL" id="BMMU01000024">
    <property type="protein sequence ID" value="GGJ54347.1"/>
    <property type="molecule type" value="Genomic_DNA"/>
</dbReference>
<dbReference type="Gene3D" id="3.90.470.20">
    <property type="entry name" value="4'-phosphopantetheinyl transferase domain"/>
    <property type="match status" value="2"/>
</dbReference>
<evidence type="ECO:0000256" key="1">
    <source>
        <dbReference type="ARBA" id="ARBA00010990"/>
    </source>
</evidence>
<proteinExistence type="inferred from homology"/>
<evidence type="ECO:0000313" key="5">
    <source>
        <dbReference type="Proteomes" id="UP000625682"/>
    </source>
</evidence>
<reference evidence="4" key="2">
    <citation type="submission" date="2020-09" db="EMBL/GenBank/DDBJ databases">
        <authorList>
            <person name="Sun Q."/>
            <person name="Zhou Y."/>
        </authorList>
    </citation>
    <scope>NUCLEOTIDE SEQUENCE</scope>
    <source>
        <strain evidence="4">CGMCC 4.7272</strain>
    </source>
</reference>
<protein>
    <recommendedName>
        <fullName evidence="3">4'-phosphopantetheinyl transferase domain-containing protein</fullName>
    </recommendedName>
</protein>